<dbReference type="Proteomes" id="UP000818323">
    <property type="component" value="Unassembled WGS sequence"/>
</dbReference>
<reference evidence="4 5" key="1">
    <citation type="submission" date="2020-01" db="EMBL/GenBank/DDBJ databases">
        <title>Microvirga sp. nov., an arsenate reduction bacterium isolated from Tibet hotspring sediments.</title>
        <authorList>
            <person name="Yuan C.-G."/>
        </authorList>
    </citation>
    <scope>NUCLEOTIDE SEQUENCE [LARGE SCALE GENOMIC DNA]</scope>
    <source>
        <strain evidence="4 5">SYSU G3D203</strain>
    </source>
</reference>
<dbReference type="PANTHER" id="PTHR12147:SF26">
    <property type="entry name" value="PEPTIDASE M28 DOMAIN-CONTAINING PROTEIN"/>
    <property type="match status" value="1"/>
</dbReference>
<dbReference type="InterPro" id="IPR003137">
    <property type="entry name" value="PA_domain"/>
</dbReference>
<dbReference type="Gene3D" id="3.50.30.30">
    <property type="match status" value="1"/>
</dbReference>
<dbReference type="SUPFAM" id="SSF52025">
    <property type="entry name" value="PA domain"/>
    <property type="match status" value="1"/>
</dbReference>
<evidence type="ECO:0000259" key="3">
    <source>
        <dbReference type="Pfam" id="PF04389"/>
    </source>
</evidence>
<dbReference type="Gene3D" id="3.40.630.10">
    <property type="entry name" value="Zn peptidases"/>
    <property type="match status" value="1"/>
</dbReference>
<dbReference type="InterPro" id="IPR046450">
    <property type="entry name" value="PA_dom_sf"/>
</dbReference>
<dbReference type="PANTHER" id="PTHR12147">
    <property type="entry name" value="METALLOPEPTIDASE M28 FAMILY MEMBER"/>
    <property type="match status" value="1"/>
</dbReference>
<evidence type="ECO:0000313" key="5">
    <source>
        <dbReference type="Proteomes" id="UP000818323"/>
    </source>
</evidence>
<proteinExistence type="predicted"/>
<evidence type="ECO:0000313" key="4">
    <source>
        <dbReference type="EMBL" id="NBJ24034.1"/>
    </source>
</evidence>
<feature type="domain" description="Peptidase M28" evidence="3">
    <location>
        <begin position="254"/>
        <end position="465"/>
    </location>
</feature>
<dbReference type="SUPFAM" id="SSF53187">
    <property type="entry name" value="Zn-dependent exopeptidases"/>
    <property type="match status" value="1"/>
</dbReference>
<keyword evidence="1" id="KW-0732">Signal</keyword>
<comment type="caution">
    <text evidence="4">The sequence shown here is derived from an EMBL/GenBank/DDBJ whole genome shotgun (WGS) entry which is preliminary data.</text>
</comment>
<dbReference type="InterPro" id="IPR007484">
    <property type="entry name" value="Peptidase_M28"/>
</dbReference>
<feature type="chain" id="PRO_5045774663" evidence="1">
    <location>
        <begin position="28"/>
        <end position="477"/>
    </location>
</feature>
<dbReference type="RefSeq" id="WP_161723585.1">
    <property type="nucleotide sequence ID" value="NZ_JAAAXI010000009.1"/>
</dbReference>
<dbReference type="Pfam" id="PF04389">
    <property type="entry name" value="Peptidase_M28"/>
    <property type="match status" value="1"/>
</dbReference>
<gene>
    <name evidence="4" type="ORF">GR303_06645</name>
</gene>
<dbReference type="Pfam" id="PF02225">
    <property type="entry name" value="PA"/>
    <property type="match status" value="1"/>
</dbReference>
<sequence>MPALSPNACRSALAGLVLLAGAATSHADVGLPATGAPTDPFRHVQALQDIATANGGNRAAGTAGYDRSVDYVAERLRTAGYAVRLEEFAFPLFEERTPPSLVLDPEAPDAFAAPREALRTLAHSGSGALTAPVQAVDLGLSEGPLQASTSGCESEDFAGFTPGHIALVRRGTCPFQTKAERAQAAGAVALIIMNQGTGDQTGTFGGRLERPAAIPVLGVSTELGRRVAETARDPARSRVRLKVEAETGTRSTRNVLAERGEMKGPFIVVGAHLDSVSEGPGMNDNASGSAAVLEAALRLAGEPASGTPIRFAFWGAEERGLVGSRHHLDALPEEERRRIRFYINLDMVGSVNFGRFVQLSQTERTAETAGIIQAFTDYFETRNLPVEERVRNQRGFGSDDAAFAAKNIPTLGLFTGAGNAKSEEHAARFGGQAGQPYDPCYHKACDTAENINRDVLGQMTDALTHVLRGARTIMPDR</sequence>
<dbReference type="EMBL" id="JAAAXJ010000003">
    <property type="protein sequence ID" value="NBJ24034.1"/>
    <property type="molecule type" value="Genomic_DNA"/>
</dbReference>
<feature type="signal peptide" evidence="1">
    <location>
        <begin position="1"/>
        <end position="27"/>
    </location>
</feature>
<organism evidence="4 5">
    <name type="scientific">Microvirga arsenatis</name>
    <dbReference type="NCBI Taxonomy" id="2692265"/>
    <lineage>
        <taxon>Bacteria</taxon>
        <taxon>Pseudomonadati</taxon>
        <taxon>Pseudomonadota</taxon>
        <taxon>Alphaproteobacteria</taxon>
        <taxon>Hyphomicrobiales</taxon>
        <taxon>Methylobacteriaceae</taxon>
        <taxon>Microvirga</taxon>
    </lineage>
</organism>
<name>A0ABW9Z041_9HYPH</name>
<protein>
    <submittedName>
        <fullName evidence="4">M20/M25/M40 family metallo-hydrolase</fullName>
    </submittedName>
</protein>
<dbReference type="InterPro" id="IPR045175">
    <property type="entry name" value="M28_fam"/>
</dbReference>
<keyword evidence="5" id="KW-1185">Reference proteome</keyword>
<evidence type="ECO:0000256" key="1">
    <source>
        <dbReference type="SAM" id="SignalP"/>
    </source>
</evidence>
<accession>A0ABW9Z041</accession>
<evidence type="ECO:0000259" key="2">
    <source>
        <dbReference type="Pfam" id="PF02225"/>
    </source>
</evidence>
<feature type="domain" description="PA" evidence="2">
    <location>
        <begin position="143"/>
        <end position="225"/>
    </location>
</feature>